<dbReference type="GO" id="GO:0003676">
    <property type="term" value="F:nucleic acid binding"/>
    <property type="evidence" value="ECO:0007669"/>
    <property type="project" value="InterPro"/>
</dbReference>
<dbReference type="InterPro" id="IPR050951">
    <property type="entry name" value="Retrovirus_Pol_polyprotein"/>
</dbReference>
<dbReference type="EMBL" id="JH431353">
    <property type="status" value="NOT_ANNOTATED_CDS"/>
    <property type="molecule type" value="Genomic_DNA"/>
</dbReference>
<keyword evidence="2" id="KW-1185">Reference proteome</keyword>
<evidence type="ECO:0000313" key="1">
    <source>
        <dbReference type="EnsemblMetazoa" id="SMAR003619-PA"/>
    </source>
</evidence>
<dbReference type="PhylomeDB" id="T1IRD1"/>
<dbReference type="HOGENOM" id="CLU_632112_0_0_1"/>
<dbReference type="Proteomes" id="UP000014500">
    <property type="component" value="Unassembled WGS sequence"/>
</dbReference>
<protein>
    <submittedName>
        <fullName evidence="1">Uncharacterized protein</fullName>
    </submittedName>
</protein>
<dbReference type="PANTHER" id="PTHR37984">
    <property type="entry name" value="PROTEIN CBG26694"/>
    <property type="match status" value="1"/>
</dbReference>
<dbReference type="EnsemblMetazoa" id="SMAR003619-RA">
    <property type="protein sequence ID" value="SMAR003619-PA"/>
    <property type="gene ID" value="SMAR003619"/>
</dbReference>
<dbReference type="AlphaFoldDB" id="T1IRD1"/>
<reference evidence="2" key="1">
    <citation type="submission" date="2011-05" db="EMBL/GenBank/DDBJ databases">
        <authorList>
            <person name="Richards S.R."/>
            <person name="Qu J."/>
            <person name="Jiang H."/>
            <person name="Jhangiani S.N."/>
            <person name="Agravi P."/>
            <person name="Goodspeed R."/>
            <person name="Gross S."/>
            <person name="Mandapat C."/>
            <person name="Jackson L."/>
            <person name="Mathew T."/>
            <person name="Pu L."/>
            <person name="Thornton R."/>
            <person name="Saada N."/>
            <person name="Wilczek-Boney K.B."/>
            <person name="Lee S."/>
            <person name="Kovar C."/>
            <person name="Wu Y."/>
            <person name="Scherer S.E."/>
            <person name="Worley K.C."/>
            <person name="Muzny D.M."/>
            <person name="Gibbs R."/>
        </authorList>
    </citation>
    <scope>NUCLEOTIDE SEQUENCE</scope>
    <source>
        <strain evidence="2">Brora</strain>
    </source>
</reference>
<evidence type="ECO:0000313" key="2">
    <source>
        <dbReference type="Proteomes" id="UP000014500"/>
    </source>
</evidence>
<reference evidence="1" key="2">
    <citation type="submission" date="2015-02" db="UniProtKB">
        <authorList>
            <consortium name="EnsemblMetazoa"/>
        </authorList>
    </citation>
    <scope>IDENTIFICATION</scope>
</reference>
<organism evidence="1 2">
    <name type="scientific">Strigamia maritima</name>
    <name type="common">European centipede</name>
    <name type="synonym">Geophilus maritimus</name>
    <dbReference type="NCBI Taxonomy" id="126957"/>
    <lineage>
        <taxon>Eukaryota</taxon>
        <taxon>Metazoa</taxon>
        <taxon>Ecdysozoa</taxon>
        <taxon>Arthropoda</taxon>
        <taxon>Myriapoda</taxon>
        <taxon>Chilopoda</taxon>
        <taxon>Pleurostigmophora</taxon>
        <taxon>Geophilomorpha</taxon>
        <taxon>Linotaeniidae</taxon>
        <taxon>Strigamia</taxon>
    </lineage>
</organism>
<accession>T1IRD1</accession>
<dbReference type="Gene3D" id="3.30.420.10">
    <property type="entry name" value="Ribonuclease H-like superfamily/Ribonuclease H"/>
    <property type="match status" value="1"/>
</dbReference>
<name>T1IRD1_STRMM</name>
<dbReference type="PANTHER" id="PTHR37984:SF5">
    <property type="entry name" value="PROTEIN NYNRIN-LIKE"/>
    <property type="match status" value="1"/>
</dbReference>
<proteinExistence type="predicted"/>
<sequence>MSWKDEWIEVLFSDEKKFNLDGPDRWTHYWHDLRKETKRQMGGGSVMVSETFGFNGITDLAFITTRMNSQKYQEILVFSTKQPAIQWYALTSRLRQPNESITTYVTALQLLADKASLDTRKDIDKAVLHQFIADITNHTLRMQLLVKSPLTLPEAVAEALGYEAVLSGTVALQGQPTSSYAVAPLTVEATPAPQVVERVVQYVVPAGASFDGFPLLLVMIVGTVRPEHYLANNGLDHEALVVHNRLPARIVEVHTTKANVCHYQHRPTIGEDLMGVHIEDELEQEGFESLRARLTGYQNQTIEIMGCIVVTATYKHQVETVPVVIAAHGQVNLMGRNLIQRFNIFSTQCINIQNTVYANYQQEPKPSDNLGILTMLLNKYDDIFQVGLGAYTGLPIYLKIKPGTEPRFYKHRPVPLALKRYLDVCVKALFLIVL</sequence>
<dbReference type="InterPro" id="IPR036397">
    <property type="entry name" value="RNaseH_sf"/>
</dbReference>